<evidence type="ECO:0000313" key="2">
    <source>
        <dbReference type="Ensembl" id="ENSNFUP00015001498.1"/>
    </source>
</evidence>
<dbReference type="Ensembl" id="ENSNFUT00015001617.1">
    <property type="protein sequence ID" value="ENSNFUP00015001498.1"/>
    <property type="gene ID" value="ENSNFUG00015000859.1"/>
</dbReference>
<reference evidence="2" key="2">
    <citation type="submission" date="2025-08" db="UniProtKB">
        <authorList>
            <consortium name="Ensembl"/>
        </authorList>
    </citation>
    <scope>IDENTIFICATION</scope>
</reference>
<protein>
    <submittedName>
        <fullName evidence="2">Uncharacterized protein</fullName>
    </submittedName>
</protein>
<name>A0A8C6NHG2_NOTFU</name>
<evidence type="ECO:0000256" key="1">
    <source>
        <dbReference type="SAM" id="MobiDB-lite"/>
    </source>
</evidence>
<reference evidence="2" key="1">
    <citation type="submission" date="2014-08" db="EMBL/GenBank/DDBJ databases">
        <authorList>
            <person name="Senf B."/>
            <person name="Petzold A."/>
            <person name="Downie B.R."/>
            <person name="Koch P."/>
            <person name="Platzer M."/>
        </authorList>
    </citation>
    <scope>NUCLEOTIDE SEQUENCE [LARGE SCALE GENOMIC DNA]</scope>
    <source>
        <strain evidence="2">GRZ</strain>
    </source>
</reference>
<evidence type="ECO:0000313" key="3">
    <source>
        <dbReference type="Proteomes" id="UP000694548"/>
    </source>
</evidence>
<keyword evidence="3" id="KW-1185">Reference proteome</keyword>
<dbReference type="AlphaFoldDB" id="A0A8C6NHG2"/>
<accession>A0A8C6NHG2</accession>
<dbReference type="Proteomes" id="UP000694548">
    <property type="component" value="Chromosome sgr04"/>
</dbReference>
<proteinExistence type="predicted"/>
<organism evidence="2 3">
    <name type="scientific">Nothobranchius furzeri</name>
    <name type="common">Turquoise killifish</name>
    <dbReference type="NCBI Taxonomy" id="105023"/>
    <lineage>
        <taxon>Eukaryota</taxon>
        <taxon>Metazoa</taxon>
        <taxon>Chordata</taxon>
        <taxon>Craniata</taxon>
        <taxon>Vertebrata</taxon>
        <taxon>Euteleostomi</taxon>
        <taxon>Actinopterygii</taxon>
        <taxon>Neopterygii</taxon>
        <taxon>Teleostei</taxon>
        <taxon>Neoteleostei</taxon>
        <taxon>Acanthomorphata</taxon>
        <taxon>Ovalentaria</taxon>
        <taxon>Atherinomorphae</taxon>
        <taxon>Cyprinodontiformes</taxon>
        <taxon>Nothobranchiidae</taxon>
        <taxon>Nothobranchius</taxon>
    </lineage>
</organism>
<sequence length="97" mass="11118">MGTICTSYTHCVQVRQIYREMIGHQADPWQCWQGHKESPPCSLSTVHDIYYCKIKMLKKPRFELGKLMELHGEGGSGMKGTWSRSDGREGTVQLLMK</sequence>
<reference evidence="2" key="3">
    <citation type="submission" date="2025-09" db="UniProtKB">
        <authorList>
            <consortium name="Ensembl"/>
        </authorList>
    </citation>
    <scope>IDENTIFICATION</scope>
</reference>
<feature type="region of interest" description="Disordered" evidence="1">
    <location>
        <begin position="74"/>
        <end position="97"/>
    </location>
</feature>